<organism evidence="8 9">
    <name type="scientific">Fodinibius sediminis</name>
    <dbReference type="NCBI Taxonomy" id="1214077"/>
    <lineage>
        <taxon>Bacteria</taxon>
        <taxon>Pseudomonadati</taxon>
        <taxon>Balneolota</taxon>
        <taxon>Balneolia</taxon>
        <taxon>Balneolales</taxon>
        <taxon>Balneolaceae</taxon>
        <taxon>Fodinibius</taxon>
    </lineage>
</organism>
<reference evidence="8 9" key="1">
    <citation type="submission" date="2017-05" db="EMBL/GenBank/DDBJ databases">
        <authorList>
            <person name="Varghese N."/>
            <person name="Submissions S."/>
        </authorList>
    </citation>
    <scope>NUCLEOTIDE SEQUENCE [LARGE SCALE GENOMIC DNA]</scope>
    <source>
        <strain evidence="8 9">DSM 21194</strain>
    </source>
</reference>
<dbReference type="PANTHER" id="PTHR43646">
    <property type="entry name" value="GLYCOSYLTRANSFERASE"/>
    <property type="match status" value="1"/>
</dbReference>
<keyword evidence="3" id="KW-0328">Glycosyltransferase</keyword>
<evidence type="ECO:0000313" key="8">
    <source>
        <dbReference type="EMBL" id="SMO33627.1"/>
    </source>
</evidence>
<dbReference type="GO" id="GO:0005886">
    <property type="term" value="C:plasma membrane"/>
    <property type="evidence" value="ECO:0007669"/>
    <property type="project" value="UniProtKB-SubCell"/>
</dbReference>
<keyword evidence="5 6" id="KW-0472">Membrane</keyword>
<feature type="transmembrane region" description="Helical" evidence="6">
    <location>
        <begin position="196"/>
        <end position="214"/>
    </location>
</feature>
<dbReference type="InterPro" id="IPR026461">
    <property type="entry name" value="Trfase_2_rSAM/seldom_assoc"/>
</dbReference>
<keyword evidence="6" id="KW-0812">Transmembrane</keyword>
<evidence type="ECO:0000256" key="1">
    <source>
        <dbReference type="ARBA" id="ARBA00004236"/>
    </source>
</evidence>
<feature type="domain" description="Glycosyltransferase 2-like" evidence="7">
    <location>
        <begin position="4"/>
        <end position="123"/>
    </location>
</feature>
<evidence type="ECO:0000256" key="4">
    <source>
        <dbReference type="ARBA" id="ARBA00022679"/>
    </source>
</evidence>
<dbReference type="InterPro" id="IPR001173">
    <property type="entry name" value="Glyco_trans_2-like"/>
</dbReference>
<dbReference type="RefSeq" id="WP_142712572.1">
    <property type="nucleotide sequence ID" value="NZ_FXTH01000001.1"/>
</dbReference>
<keyword evidence="6" id="KW-1133">Transmembrane helix</keyword>
<evidence type="ECO:0000256" key="5">
    <source>
        <dbReference type="ARBA" id="ARBA00023136"/>
    </source>
</evidence>
<dbReference type="CDD" id="cd02522">
    <property type="entry name" value="GT_2_like_a"/>
    <property type="match status" value="1"/>
</dbReference>
<evidence type="ECO:0000259" key="7">
    <source>
        <dbReference type="Pfam" id="PF00535"/>
    </source>
</evidence>
<dbReference type="Pfam" id="PF00535">
    <property type="entry name" value="Glycos_transf_2"/>
    <property type="match status" value="1"/>
</dbReference>
<dbReference type="AlphaFoldDB" id="A0A521AFQ9"/>
<sequence length="228" mass="25834">MNISVIIPVYNEGEVIAETIESLRRAGDGQLSEIIVVDGGSSDHTAAKAREAGARVLEAPQKGRACQMNYGAREAGGELLYFLHADSQPPPHFTASIGSALDRGHQAGCFRLSFDDDHWLLKLYAWFTRFDIDAVRFGDQSLFITQKAFGQIGGFRQDHIVMEDQEIVRRIKQSFSFEVLDRSVTTSARKYRETGIVKLQLVFSLIFVLYYMGLEQERLVFIYKRFIQ</sequence>
<dbReference type="OrthoDB" id="9810303at2"/>
<keyword evidence="4 8" id="KW-0808">Transferase</keyword>
<dbReference type="InterPro" id="IPR029044">
    <property type="entry name" value="Nucleotide-diphossugar_trans"/>
</dbReference>
<dbReference type="GO" id="GO:0016757">
    <property type="term" value="F:glycosyltransferase activity"/>
    <property type="evidence" value="ECO:0007669"/>
    <property type="project" value="UniProtKB-KW"/>
</dbReference>
<dbReference type="Gene3D" id="3.90.550.10">
    <property type="entry name" value="Spore Coat Polysaccharide Biosynthesis Protein SpsA, Chain A"/>
    <property type="match status" value="1"/>
</dbReference>
<keyword evidence="2" id="KW-1003">Cell membrane</keyword>
<name>A0A521AFQ9_9BACT</name>
<protein>
    <submittedName>
        <fullName evidence="8">Transferase 2, rSAM/selenodomain-associated</fullName>
    </submittedName>
</protein>
<gene>
    <name evidence="8" type="ORF">SAMN06265218_10186</name>
</gene>
<dbReference type="NCBIfam" id="TIGR04283">
    <property type="entry name" value="glyco_like_mftF"/>
    <property type="match status" value="1"/>
</dbReference>
<keyword evidence="9" id="KW-1185">Reference proteome</keyword>
<evidence type="ECO:0000256" key="3">
    <source>
        <dbReference type="ARBA" id="ARBA00022676"/>
    </source>
</evidence>
<dbReference type="PANTHER" id="PTHR43646:SF2">
    <property type="entry name" value="GLYCOSYLTRANSFERASE 2-LIKE DOMAIN-CONTAINING PROTEIN"/>
    <property type="match status" value="1"/>
</dbReference>
<dbReference type="EMBL" id="FXTH01000001">
    <property type="protein sequence ID" value="SMO33627.1"/>
    <property type="molecule type" value="Genomic_DNA"/>
</dbReference>
<dbReference type="SUPFAM" id="SSF53448">
    <property type="entry name" value="Nucleotide-diphospho-sugar transferases"/>
    <property type="match status" value="1"/>
</dbReference>
<comment type="subcellular location">
    <subcellularLocation>
        <location evidence="1">Cell membrane</location>
    </subcellularLocation>
</comment>
<accession>A0A521AFQ9</accession>
<dbReference type="Proteomes" id="UP000317593">
    <property type="component" value="Unassembled WGS sequence"/>
</dbReference>
<evidence type="ECO:0000256" key="2">
    <source>
        <dbReference type="ARBA" id="ARBA00022475"/>
    </source>
</evidence>
<evidence type="ECO:0000313" key="9">
    <source>
        <dbReference type="Proteomes" id="UP000317593"/>
    </source>
</evidence>
<evidence type="ECO:0000256" key="6">
    <source>
        <dbReference type="SAM" id="Phobius"/>
    </source>
</evidence>
<proteinExistence type="predicted"/>